<dbReference type="EMBL" id="AP018694">
    <property type="protein sequence ID" value="BBE16882.1"/>
    <property type="molecule type" value="Genomic_DNA"/>
</dbReference>
<name>A0A5K7S5S8_9BACT</name>
<dbReference type="KEGG" id="anf:AQPE_1029"/>
<protein>
    <submittedName>
        <fullName evidence="3">Uncharacterized protein</fullName>
    </submittedName>
</protein>
<evidence type="ECO:0000313" key="3">
    <source>
        <dbReference type="EMBL" id="BBE16882.1"/>
    </source>
</evidence>
<keyword evidence="4" id="KW-1185">Reference proteome</keyword>
<dbReference type="InterPro" id="IPR029012">
    <property type="entry name" value="Helix_hairpin_bin_sf"/>
</dbReference>
<dbReference type="PIRSF" id="PIRSF037676">
    <property type="entry name" value="DUF683"/>
    <property type="match status" value="1"/>
</dbReference>
<evidence type="ECO:0000256" key="1">
    <source>
        <dbReference type="ARBA" id="ARBA00023231"/>
    </source>
</evidence>
<evidence type="ECO:0000256" key="2">
    <source>
        <dbReference type="ARBA" id="ARBA00044954"/>
    </source>
</evidence>
<dbReference type="InterPro" id="IPR007774">
    <property type="entry name" value="Put_N_fixation"/>
</dbReference>
<accession>A0A5K7S5S8</accession>
<dbReference type="Proteomes" id="UP001193389">
    <property type="component" value="Chromosome"/>
</dbReference>
<proteinExistence type="inferred from homology"/>
<dbReference type="Pfam" id="PF05082">
    <property type="entry name" value="Rop-like"/>
    <property type="match status" value="1"/>
</dbReference>
<dbReference type="Gene3D" id="1.10.287.660">
    <property type="entry name" value="Helix hairpin bin"/>
    <property type="match status" value="1"/>
</dbReference>
<evidence type="ECO:0000313" key="4">
    <source>
        <dbReference type="Proteomes" id="UP001193389"/>
    </source>
</evidence>
<gene>
    <name evidence="3" type="ORF">AQPE_1029</name>
</gene>
<dbReference type="RefSeq" id="WP_318349917.1">
    <property type="nucleotide sequence ID" value="NZ_AP018694.1"/>
</dbReference>
<sequence length="73" mass="8354">MDAKEISELEVLVNKLKFKAGQKASDLHDLIEDRLLTDFEDIPSFAEMAYQACNEWSAKNKELLAARQNQVKI</sequence>
<keyword evidence="1" id="KW-0535">Nitrogen fixation</keyword>
<comment type="similarity">
    <text evidence="2">Belongs to the UPF0437 family.</text>
</comment>
<reference evidence="3" key="1">
    <citation type="journal article" date="2020" name="Int. J. Syst. Evol. Microbiol.">
        <title>Aquipluma nitroreducens gen. nov. sp. nov., a novel facultatively anaerobic bacterium isolated from a freshwater lake.</title>
        <authorList>
            <person name="Watanabe M."/>
            <person name="Kojima H."/>
            <person name="Fukui M."/>
        </authorList>
    </citation>
    <scope>NUCLEOTIDE SEQUENCE</scope>
    <source>
        <strain evidence="3">MeG22</strain>
    </source>
</reference>
<dbReference type="AlphaFoldDB" id="A0A5K7S5S8"/>
<organism evidence="3 4">
    <name type="scientific">Aquipluma nitroreducens</name>
    <dbReference type="NCBI Taxonomy" id="2010828"/>
    <lineage>
        <taxon>Bacteria</taxon>
        <taxon>Pseudomonadati</taxon>
        <taxon>Bacteroidota</taxon>
        <taxon>Bacteroidia</taxon>
        <taxon>Marinilabiliales</taxon>
        <taxon>Prolixibacteraceae</taxon>
        <taxon>Aquipluma</taxon>
    </lineage>
</organism>